<evidence type="ECO:0000313" key="2">
    <source>
        <dbReference type="EMBL" id="KAF2185116.1"/>
    </source>
</evidence>
<evidence type="ECO:0008006" key="4">
    <source>
        <dbReference type="Google" id="ProtNLM"/>
    </source>
</evidence>
<sequence>MQAVRPALSSSLWAREYLLLFMSVLLAIMLNQDMPCERIADIVSKETGIRVTRQTAERMLYEHRHLACCRLPIKIELQDHHKRARISFCRWAILKLEQGCGFIFTDEVSFEQENHSQAPNVTRPIGSNRFEYSRPPTEKMETIMFWGAIAYGYGPGPHHIWKKEIPAEREHLASILAAENELDKENTRVSREFARISGTGGFEYVQKLNREVQQLDREEPSVIYVQEKEAPTRVGI</sequence>
<dbReference type="OrthoDB" id="5505429at2759"/>
<keyword evidence="1" id="KW-0732">Signal</keyword>
<evidence type="ECO:0000313" key="3">
    <source>
        <dbReference type="Proteomes" id="UP000800200"/>
    </source>
</evidence>
<protein>
    <recommendedName>
        <fullName evidence="4">Transposase Tc1-like domain-containing protein</fullName>
    </recommendedName>
</protein>
<feature type="signal peptide" evidence="1">
    <location>
        <begin position="1"/>
        <end position="27"/>
    </location>
</feature>
<dbReference type="Proteomes" id="UP000800200">
    <property type="component" value="Unassembled WGS sequence"/>
</dbReference>
<dbReference type="EMBL" id="ML994635">
    <property type="protein sequence ID" value="KAF2185116.1"/>
    <property type="molecule type" value="Genomic_DNA"/>
</dbReference>
<accession>A0A6A6E5G8</accession>
<proteinExistence type="predicted"/>
<name>A0A6A6E5G8_9PEZI</name>
<reference evidence="2" key="1">
    <citation type="journal article" date="2020" name="Stud. Mycol.">
        <title>101 Dothideomycetes genomes: a test case for predicting lifestyles and emergence of pathogens.</title>
        <authorList>
            <person name="Haridas S."/>
            <person name="Albert R."/>
            <person name="Binder M."/>
            <person name="Bloem J."/>
            <person name="Labutti K."/>
            <person name="Salamov A."/>
            <person name="Andreopoulos B."/>
            <person name="Baker S."/>
            <person name="Barry K."/>
            <person name="Bills G."/>
            <person name="Bluhm B."/>
            <person name="Cannon C."/>
            <person name="Castanera R."/>
            <person name="Culley D."/>
            <person name="Daum C."/>
            <person name="Ezra D."/>
            <person name="Gonzalez J."/>
            <person name="Henrissat B."/>
            <person name="Kuo A."/>
            <person name="Liang C."/>
            <person name="Lipzen A."/>
            <person name="Lutzoni F."/>
            <person name="Magnuson J."/>
            <person name="Mondo S."/>
            <person name="Nolan M."/>
            <person name="Ohm R."/>
            <person name="Pangilinan J."/>
            <person name="Park H.-J."/>
            <person name="Ramirez L."/>
            <person name="Alfaro M."/>
            <person name="Sun H."/>
            <person name="Tritt A."/>
            <person name="Yoshinaga Y."/>
            <person name="Zwiers L.-H."/>
            <person name="Turgeon B."/>
            <person name="Goodwin S."/>
            <person name="Spatafora J."/>
            <person name="Crous P."/>
            <person name="Grigoriev I."/>
        </authorList>
    </citation>
    <scope>NUCLEOTIDE SEQUENCE</scope>
    <source>
        <strain evidence="2">CBS 207.26</strain>
    </source>
</reference>
<keyword evidence="3" id="KW-1185">Reference proteome</keyword>
<organism evidence="2 3">
    <name type="scientific">Zopfia rhizophila CBS 207.26</name>
    <dbReference type="NCBI Taxonomy" id="1314779"/>
    <lineage>
        <taxon>Eukaryota</taxon>
        <taxon>Fungi</taxon>
        <taxon>Dikarya</taxon>
        <taxon>Ascomycota</taxon>
        <taxon>Pezizomycotina</taxon>
        <taxon>Dothideomycetes</taxon>
        <taxon>Dothideomycetes incertae sedis</taxon>
        <taxon>Zopfiaceae</taxon>
        <taxon>Zopfia</taxon>
    </lineage>
</organism>
<feature type="chain" id="PRO_5025683806" description="Transposase Tc1-like domain-containing protein" evidence="1">
    <location>
        <begin position="28"/>
        <end position="236"/>
    </location>
</feature>
<evidence type="ECO:0000256" key="1">
    <source>
        <dbReference type="SAM" id="SignalP"/>
    </source>
</evidence>
<gene>
    <name evidence="2" type="ORF">K469DRAFT_688324</name>
</gene>
<dbReference type="Gene3D" id="3.30.420.10">
    <property type="entry name" value="Ribonuclease H-like superfamily/Ribonuclease H"/>
    <property type="match status" value="1"/>
</dbReference>
<dbReference type="GO" id="GO:0003676">
    <property type="term" value="F:nucleic acid binding"/>
    <property type="evidence" value="ECO:0007669"/>
    <property type="project" value="InterPro"/>
</dbReference>
<dbReference type="AlphaFoldDB" id="A0A6A6E5G8"/>
<dbReference type="InterPro" id="IPR036397">
    <property type="entry name" value="RNaseH_sf"/>
</dbReference>